<keyword evidence="4" id="KW-0808">Transferase</keyword>
<keyword evidence="6" id="KW-0663">Pyridoxal phosphate</keyword>
<comment type="cofactor">
    <cofactor evidence="1 9">
        <name>pyridoxal 5'-phosphate</name>
        <dbReference type="ChEBI" id="CHEBI:597326"/>
    </cofactor>
</comment>
<evidence type="ECO:0000256" key="6">
    <source>
        <dbReference type="ARBA" id="ARBA00022898"/>
    </source>
</evidence>
<dbReference type="InterPro" id="IPR015422">
    <property type="entry name" value="PyrdxlP-dep_Trfase_small"/>
</dbReference>
<dbReference type="PANTHER" id="PTHR11601:SF34">
    <property type="entry name" value="CYSTEINE DESULFURASE"/>
    <property type="match status" value="1"/>
</dbReference>
<evidence type="ECO:0000256" key="4">
    <source>
        <dbReference type="ARBA" id="ARBA00022679"/>
    </source>
</evidence>
<dbReference type="PANTHER" id="PTHR11601">
    <property type="entry name" value="CYSTEINE DESULFURYLASE FAMILY MEMBER"/>
    <property type="match status" value="1"/>
</dbReference>
<evidence type="ECO:0000256" key="8">
    <source>
        <dbReference type="ARBA" id="ARBA00023014"/>
    </source>
</evidence>
<comment type="similarity">
    <text evidence="2">Belongs to the class-V pyridoxal-phosphate-dependent aminotransferase family. NifS/IscS subfamily.</text>
</comment>
<dbReference type="Pfam" id="PF00266">
    <property type="entry name" value="Aminotran_5"/>
    <property type="match status" value="1"/>
</dbReference>
<evidence type="ECO:0000259" key="10">
    <source>
        <dbReference type="Pfam" id="PF00266"/>
    </source>
</evidence>
<keyword evidence="12" id="KW-1185">Reference proteome</keyword>
<dbReference type="NCBIfam" id="NF002806">
    <property type="entry name" value="PRK02948.1"/>
    <property type="match status" value="1"/>
</dbReference>
<dbReference type="HAMAP" id="MF_00331">
    <property type="entry name" value="Cys_desulf_IscS"/>
    <property type="match status" value="1"/>
</dbReference>
<dbReference type="InterPro" id="IPR015421">
    <property type="entry name" value="PyrdxlP-dep_Trfase_major"/>
</dbReference>
<organism evidence="11 12">
    <name type="scientific">Geodia barretti</name>
    <name type="common">Barrett's horny sponge</name>
    <dbReference type="NCBI Taxonomy" id="519541"/>
    <lineage>
        <taxon>Eukaryota</taxon>
        <taxon>Metazoa</taxon>
        <taxon>Porifera</taxon>
        <taxon>Demospongiae</taxon>
        <taxon>Heteroscleromorpha</taxon>
        <taxon>Tetractinellida</taxon>
        <taxon>Astrophorina</taxon>
        <taxon>Geodiidae</taxon>
        <taxon>Geodia</taxon>
    </lineage>
</organism>
<name>A0AA35RCX9_GEOBA</name>
<dbReference type="GO" id="GO:1990221">
    <property type="term" value="C:L-cysteine desulfurase complex"/>
    <property type="evidence" value="ECO:0007669"/>
    <property type="project" value="UniProtKB-ARBA"/>
</dbReference>
<dbReference type="InterPro" id="IPR000192">
    <property type="entry name" value="Aminotrans_V_dom"/>
</dbReference>
<dbReference type="GO" id="GO:0031071">
    <property type="term" value="F:cysteine desulfurase activity"/>
    <property type="evidence" value="ECO:0007669"/>
    <property type="project" value="UniProtKB-EC"/>
</dbReference>
<dbReference type="InterPro" id="IPR015424">
    <property type="entry name" value="PyrdxlP-dep_Trfase"/>
</dbReference>
<dbReference type="Gene3D" id="3.90.1150.10">
    <property type="entry name" value="Aspartate Aminotransferase, domain 1"/>
    <property type="match status" value="1"/>
</dbReference>
<evidence type="ECO:0000256" key="2">
    <source>
        <dbReference type="ARBA" id="ARBA00006490"/>
    </source>
</evidence>
<dbReference type="FunFam" id="3.40.640.10:FF:000003">
    <property type="entry name" value="Cysteine desulfurase IscS"/>
    <property type="match status" value="1"/>
</dbReference>
<evidence type="ECO:0000256" key="3">
    <source>
        <dbReference type="ARBA" id="ARBA00012239"/>
    </source>
</evidence>
<keyword evidence="8" id="KW-0411">Iron-sulfur</keyword>
<dbReference type="SUPFAM" id="SSF53383">
    <property type="entry name" value="PLP-dependent transferases"/>
    <property type="match status" value="1"/>
</dbReference>
<dbReference type="EMBL" id="CASHTH010000930">
    <property type="protein sequence ID" value="CAI8009178.1"/>
    <property type="molecule type" value="Genomic_DNA"/>
</dbReference>
<keyword evidence="5" id="KW-0479">Metal-binding</keyword>
<protein>
    <recommendedName>
        <fullName evidence="3">cysteine desulfurase</fullName>
        <ecNumber evidence="3">2.8.1.7</ecNumber>
    </recommendedName>
</protein>
<reference evidence="11" key="1">
    <citation type="submission" date="2023-03" db="EMBL/GenBank/DDBJ databases">
        <authorList>
            <person name="Steffen K."/>
            <person name="Cardenas P."/>
        </authorList>
    </citation>
    <scope>NUCLEOTIDE SEQUENCE</scope>
</reference>
<dbReference type="InterPro" id="IPR016454">
    <property type="entry name" value="Cysteine_dSase"/>
</dbReference>
<dbReference type="AlphaFoldDB" id="A0AA35RCX9"/>
<feature type="domain" description="Aminotransferase class V" evidence="10">
    <location>
        <begin position="12"/>
        <end position="377"/>
    </location>
</feature>
<evidence type="ECO:0000313" key="12">
    <source>
        <dbReference type="Proteomes" id="UP001174909"/>
    </source>
</evidence>
<evidence type="ECO:0000256" key="7">
    <source>
        <dbReference type="ARBA" id="ARBA00023004"/>
    </source>
</evidence>
<dbReference type="GO" id="GO:0051536">
    <property type="term" value="F:iron-sulfur cluster binding"/>
    <property type="evidence" value="ECO:0007669"/>
    <property type="project" value="UniProtKB-KW"/>
</dbReference>
<sequence>MTTRLADGHRPIYLDHHATTPLDGAVLDAMMPYLTDKFGNASSRTHAYGWEAEEAVHQAREQVAALINARPEEIVFTSGATESDNLALKGVARAYRDRGNHIITTTTEHRAILDACQALEAEGFDITYVPVDSGGLVDPEDVRRAITPRTILISVMYVNAEIGTIAPLADVGAVAKEHGLLFHSDAVQGVGKIACNVDDLRVDLMSISAHKIYGPKGIGALYVRKTHPERIRLHPMIDGGGQERGLRSGTANVPGIVGFGKACEVCQAQWEPESIRLRGLRQRLHDGLTARIDDVVLNGHPEPRLPGNLNVSFAYVQGESLLLSMQHVAALSAGSACSSGSNEPSYVLRAIGLDDMLANTSIRFGLGRSTTAEEIDIVIDALVEKVARLRALSPMSKGAAIRIRAGC</sequence>
<keyword evidence="7" id="KW-0408">Iron</keyword>
<dbReference type="Gene3D" id="3.40.640.10">
    <property type="entry name" value="Type I PLP-dependent aspartate aminotransferase-like (Major domain)"/>
    <property type="match status" value="1"/>
</dbReference>
<proteinExistence type="inferred from homology"/>
<dbReference type="EC" id="2.8.1.7" evidence="3"/>
<dbReference type="PROSITE" id="PS00595">
    <property type="entry name" value="AA_TRANSFER_CLASS_5"/>
    <property type="match status" value="1"/>
</dbReference>
<accession>A0AA35RCX9</accession>
<evidence type="ECO:0000256" key="1">
    <source>
        <dbReference type="ARBA" id="ARBA00001933"/>
    </source>
</evidence>
<dbReference type="NCBIfam" id="NF010611">
    <property type="entry name" value="PRK14012.1"/>
    <property type="match status" value="1"/>
</dbReference>
<dbReference type="GO" id="GO:0044571">
    <property type="term" value="P:[2Fe-2S] cluster assembly"/>
    <property type="evidence" value="ECO:0007669"/>
    <property type="project" value="InterPro"/>
</dbReference>
<dbReference type="GO" id="GO:0030170">
    <property type="term" value="F:pyridoxal phosphate binding"/>
    <property type="evidence" value="ECO:0007669"/>
    <property type="project" value="InterPro"/>
</dbReference>
<evidence type="ECO:0000313" key="11">
    <source>
        <dbReference type="EMBL" id="CAI8009178.1"/>
    </source>
</evidence>
<dbReference type="InterPro" id="IPR010240">
    <property type="entry name" value="Cys_deSase_IscS"/>
</dbReference>
<dbReference type="Proteomes" id="UP001174909">
    <property type="component" value="Unassembled WGS sequence"/>
</dbReference>
<dbReference type="PIRSF" id="PIRSF005572">
    <property type="entry name" value="NifS"/>
    <property type="match status" value="1"/>
</dbReference>
<comment type="caution">
    <text evidence="11">The sequence shown here is derived from an EMBL/GenBank/DDBJ whole genome shotgun (WGS) entry which is preliminary data.</text>
</comment>
<gene>
    <name evidence="11" type="ORF">GBAR_LOCUS6207</name>
</gene>
<evidence type="ECO:0000256" key="5">
    <source>
        <dbReference type="ARBA" id="ARBA00022723"/>
    </source>
</evidence>
<dbReference type="GO" id="GO:0046872">
    <property type="term" value="F:metal ion binding"/>
    <property type="evidence" value="ECO:0007669"/>
    <property type="project" value="UniProtKB-KW"/>
</dbReference>
<dbReference type="InterPro" id="IPR020578">
    <property type="entry name" value="Aminotrans_V_PyrdxlP_BS"/>
</dbReference>
<evidence type="ECO:0000256" key="9">
    <source>
        <dbReference type="RuleBase" id="RU004504"/>
    </source>
</evidence>